<protein>
    <submittedName>
        <fullName evidence="1">Uncharacterized protein</fullName>
    </submittedName>
</protein>
<dbReference type="EMBL" id="LJAM02000317">
    <property type="protein sequence ID" value="RAP70553.1"/>
    <property type="molecule type" value="Genomic_DNA"/>
</dbReference>
<organism evidence="1 2">
    <name type="scientific">Candidatus Erwinia dacicola</name>
    <dbReference type="NCBI Taxonomy" id="252393"/>
    <lineage>
        <taxon>Bacteria</taxon>
        <taxon>Pseudomonadati</taxon>
        <taxon>Pseudomonadota</taxon>
        <taxon>Gammaproteobacteria</taxon>
        <taxon>Enterobacterales</taxon>
        <taxon>Erwiniaceae</taxon>
        <taxon>Erwinia</taxon>
    </lineage>
</organism>
<proteinExistence type="predicted"/>
<evidence type="ECO:0000313" key="1">
    <source>
        <dbReference type="EMBL" id="RAP70553.1"/>
    </source>
</evidence>
<gene>
    <name evidence="1" type="ORF">ACZ87_02646</name>
</gene>
<reference evidence="1" key="1">
    <citation type="submission" date="2018-04" db="EMBL/GenBank/DDBJ databases">
        <title>Genomes of the Obligate Erwinia dacicola and Facultative Enterobacter sp. OLF Endosymbionts of the Olive Fruit fly, Bactrocera oleae.</title>
        <authorList>
            <person name="Estes A.M."/>
            <person name="Hearn D.J."/>
            <person name="Agarwal S."/>
            <person name="Pierson E.A."/>
            <person name="Dunning-Hotopp J.C."/>
        </authorList>
    </citation>
    <scope>NUCLEOTIDE SEQUENCE [LARGE SCALE GENOMIC DNA]</scope>
    <source>
        <strain evidence="1">Oroville</strain>
    </source>
</reference>
<accession>A0A328TM92</accession>
<dbReference type="AlphaFoldDB" id="A0A328TM92"/>
<evidence type="ECO:0000313" key="2">
    <source>
        <dbReference type="Proteomes" id="UP000244334"/>
    </source>
</evidence>
<comment type="caution">
    <text evidence="1">The sequence shown here is derived from an EMBL/GenBank/DDBJ whole genome shotgun (WGS) entry which is preliminary data.</text>
</comment>
<dbReference type="Proteomes" id="UP000244334">
    <property type="component" value="Unassembled WGS sequence"/>
</dbReference>
<name>A0A328TM92_9GAMM</name>
<sequence length="39" mass="4003">MIKADIKNGKKRPKSLALSALLGEVASSFSASTISPSVV</sequence>
<keyword evidence="2" id="KW-1185">Reference proteome</keyword>